<feature type="domain" description="MoaB/Mog" evidence="9">
    <location>
        <begin position="228"/>
        <end position="366"/>
    </location>
</feature>
<keyword evidence="7" id="KW-0460">Magnesium</keyword>
<dbReference type="Gene3D" id="2.170.190.11">
    <property type="entry name" value="Molybdopterin biosynthesis moea protein, domain 3"/>
    <property type="match status" value="1"/>
</dbReference>
<feature type="region of interest" description="Disordered" evidence="8">
    <location>
        <begin position="1"/>
        <end position="20"/>
    </location>
</feature>
<proteinExistence type="inferred from homology"/>
<comment type="similarity">
    <text evidence="3 7">Belongs to the MoeA family.</text>
</comment>
<dbReference type="Gene3D" id="2.40.340.10">
    <property type="entry name" value="MoeA, C-terminal, domain IV"/>
    <property type="match status" value="1"/>
</dbReference>
<reference evidence="10 11" key="1">
    <citation type="submission" date="2017-09" db="EMBL/GenBank/DDBJ databases">
        <title>Bacterial strain isolated from the female urinary microbiota.</title>
        <authorList>
            <person name="Thomas-White K."/>
            <person name="Kumar N."/>
            <person name="Forster S."/>
            <person name="Putonti C."/>
            <person name="Lawley T."/>
            <person name="Wolfe A.J."/>
        </authorList>
    </citation>
    <scope>NUCLEOTIDE SEQUENCE [LARGE SCALE GENOMIC DNA]</scope>
    <source>
        <strain evidence="10 11">UMB0908</strain>
    </source>
</reference>
<evidence type="ECO:0000256" key="1">
    <source>
        <dbReference type="ARBA" id="ARBA00002901"/>
    </source>
</evidence>
<dbReference type="SMART" id="SM00852">
    <property type="entry name" value="MoCF_biosynth"/>
    <property type="match status" value="1"/>
</dbReference>
<evidence type="ECO:0000256" key="6">
    <source>
        <dbReference type="ARBA" id="ARBA00047317"/>
    </source>
</evidence>
<dbReference type="NCBIfam" id="NF045515">
    <property type="entry name" value="Glp_gephyrin"/>
    <property type="match status" value="1"/>
</dbReference>
<dbReference type="UniPathway" id="UPA00344"/>
<evidence type="ECO:0000256" key="4">
    <source>
        <dbReference type="ARBA" id="ARBA00022505"/>
    </source>
</evidence>
<evidence type="ECO:0000313" key="10">
    <source>
        <dbReference type="EMBL" id="PMC61683.1"/>
    </source>
</evidence>
<dbReference type="EC" id="2.10.1.1" evidence="7"/>
<accession>A0A2N6SX82</accession>
<dbReference type="GO" id="GO:0046872">
    <property type="term" value="F:metal ion binding"/>
    <property type="evidence" value="ECO:0007669"/>
    <property type="project" value="UniProtKB-UniRule"/>
</dbReference>
<dbReference type="Gene3D" id="3.90.105.10">
    <property type="entry name" value="Molybdopterin biosynthesis moea protein, domain 2"/>
    <property type="match status" value="1"/>
</dbReference>
<evidence type="ECO:0000256" key="7">
    <source>
        <dbReference type="RuleBase" id="RU365090"/>
    </source>
</evidence>
<feature type="compositionally biased region" description="Low complexity" evidence="8">
    <location>
        <begin position="96"/>
        <end position="105"/>
    </location>
</feature>
<evidence type="ECO:0000313" key="11">
    <source>
        <dbReference type="Proteomes" id="UP000235363"/>
    </source>
</evidence>
<dbReference type="CDD" id="cd00887">
    <property type="entry name" value="MoeA"/>
    <property type="match status" value="1"/>
</dbReference>
<dbReference type="InterPro" id="IPR005111">
    <property type="entry name" value="MoeA_C_domain_IV"/>
</dbReference>
<comment type="catalytic activity">
    <reaction evidence="6">
        <text>adenylyl-molybdopterin + molybdate = Mo-molybdopterin + AMP + H(+)</text>
        <dbReference type="Rhea" id="RHEA:35047"/>
        <dbReference type="ChEBI" id="CHEBI:15378"/>
        <dbReference type="ChEBI" id="CHEBI:36264"/>
        <dbReference type="ChEBI" id="CHEBI:62727"/>
        <dbReference type="ChEBI" id="CHEBI:71302"/>
        <dbReference type="ChEBI" id="CHEBI:456215"/>
        <dbReference type="EC" id="2.10.1.1"/>
    </reaction>
</comment>
<dbReference type="Proteomes" id="UP000235363">
    <property type="component" value="Unassembled WGS sequence"/>
</dbReference>
<dbReference type="AlphaFoldDB" id="A0A2N6SX82"/>
<keyword evidence="7 10" id="KW-0808">Transferase</keyword>
<comment type="cofactor">
    <cofactor evidence="7">
        <name>Mg(2+)</name>
        <dbReference type="ChEBI" id="CHEBI:18420"/>
    </cofactor>
</comment>
<dbReference type="PANTHER" id="PTHR10192:SF5">
    <property type="entry name" value="GEPHYRIN"/>
    <property type="match status" value="1"/>
</dbReference>
<comment type="caution">
    <text evidence="10">The sequence shown here is derived from an EMBL/GenBank/DDBJ whole genome shotgun (WGS) entry which is preliminary data.</text>
</comment>
<dbReference type="InterPro" id="IPR005110">
    <property type="entry name" value="MoeA_linker/N"/>
</dbReference>
<dbReference type="Pfam" id="PF00994">
    <property type="entry name" value="MoCF_biosynth"/>
    <property type="match status" value="1"/>
</dbReference>
<dbReference type="InterPro" id="IPR038987">
    <property type="entry name" value="MoeA-like"/>
</dbReference>
<dbReference type="GO" id="GO:0005829">
    <property type="term" value="C:cytosol"/>
    <property type="evidence" value="ECO:0007669"/>
    <property type="project" value="TreeGrafter"/>
</dbReference>
<comment type="pathway">
    <text evidence="2 7">Cofactor biosynthesis; molybdopterin biosynthesis.</text>
</comment>
<protein>
    <recommendedName>
        <fullName evidence="7">Molybdopterin molybdenumtransferase</fullName>
        <ecNumber evidence="7">2.10.1.1</ecNumber>
    </recommendedName>
</protein>
<keyword evidence="5 7" id="KW-0501">Molybdenum cofactor biosynthesis</keyword>
<keyword evidence="4 7" id="KW-0500">Molybdenum</keyword>
<name>A0A2N6SX82_9CORY</name>
<dbReference type="InterPro" id="IPR036688">
    <property type="entry name" value="MoeA_C_domain_IV_sf"/>
</dbReference>
<dbReference type="InterPro" id="IPR036135">
    <property type="entry name" value="MoeA_linker/N_sf"/>
</dbReference>
<dbReference type="PANTHER" id="PTHR10192">
    <property type="entry name" value="MOLYBDOPTERIN BIOSYNTHESIS PROTEIN"/>
    <property type="match status" value="1"/>
</dbReference>
<dbReference type="Pfam" id="PF03453">
    <property type="entry name" value="MoeA_N"/>
    <property type="match status" value="1"/>
</dbReference>
<dbReference type="SUPFAM" id="SSF63867">
    <property type="entry name" value="MoeA C-terminal domain-like"/>
    <property type="match status" value="1"/>
</dbReference>
<dbReference type="Pfam" id="PF03454">
    <property type="entry name" value="MoeA_C"/>
    <property type="match status" value="1"/>
</dbReference>
<dbReference type="InterPro" id="IPR036425">
    <property type="entry name" value="MoaB/Mog-like_dom_sf"/>
</dbReference>
<dbReference type="SUPFAM" id="SSF53218">
    <property type="entry name" value="Molybdenum cofactor biosynthesis proteins"/>
    <property type="match status" value="1"/>
</dbReference>
<dbReference type="InterPro" id="IPR001453">
    <property type="entry name" value="MoaB/Mog_dom"/>
</dbReference>
<organism evidence="10 11">
    <name type="scientific">Corynebacterium xerosis</name>
    <dbReference type="NCBI Taxonomy" id="1725"/>
    <lineage>
        <taxon>Bacteria</taxon>
        <taxon>Bacillati</taxon>
        <taxon>Actinomycetota</taxon>
        <taxon>Actinomycetes</taxon>
        <taxon>Mycobacteriales</taxon>
        <taxon>Corynebacteriaceae</taxon>
        <taxon>Corynebacterium</taxon>
    </lineage>
</organism>
<dbReference type="GO" id="GO:0006777">
    <property type="term" value="P:Mo-molybdopterin cofactor biosynthetic process"/>
    <property type="evidence" value="ECO:0007669"/>
    <property type="project" value="UniProtKB-UniRule"/>
</dbReference>
<feature type="region of interest" description="Disordered" evidence="8">
    <location>
        <begin position="88"/>
        <end position="149"/>
    </location>
</feature>
<gene>
    <name evidence="10" type="ORF">CJ204_09760</name>
</gene>
<dbReference type="Gene3D" id="3.40.980.10">
    <property type="entry name" value="MoaB/Mog-like domain"/>
    <property type="match status" value="1"/>
</dbReference>
<dbReference type="EMBL" id="PNHF01000023">
    <property type="protein sequence ID" value="PMC61683.1"/>
    <property type="molecule type" value="Genomic_DNA"/>
</dbReference>
<evidence type="ECO:0000256" key="3">
    <source>
        <dbReference type="ARBA" id="ARBA00010763"/>
    </source>
</evidence>
<evidence type="ECO:0000256" key="8">
    <source>
        <dbReference type="SAM" id="MobiDB-lite"/>
    </source>
</evidence>
<dbReference type="RefSeq" id="WP_102213875.1">
    <property type="nucleotide sequence ID" value="NZ_PNHF01000023.1"/>
</dbReference>
<dbReference type="GO" id="GO:0061599">
    <property type="term" value="F:molybdopterin molybdotransferase activity"/>
    <property type="evidence" value="ECO:0007669"/>
    <property type="project" value="UniProtKB-UniRule"/>
</dbReference>
<sequence length="500" mass="49407">MNSPATSGDPGSGAAPRGPLTVEQYLSAVLDDVPSPTPTTLPLADCAGLVLAEDVAAKLPVPPFTNSAMDGFAVRAADLVAGGGTSGANGAGGASGADDASSVSGHGAGATLPVSADIPAGTAPGPLEPGTAARIMTGAPVPDGADAIIPVEDTDSAPGPRPCPATVTVSAEVAGLVRAGAHVRPAGEDVGVGDVVLRAGEMLSAAALASAASIGHGELPVFARPRVAVVATGAELVAPGQTPGPGQIPDSNAILLTTLARDWGADVTVVRASGDTADELADALARAAADADVVVTSGGISAGAFDPVKTLAAEGRADISFFKLRQQPGGPQARGRIGDAVLLGLPGNPVSVFVSAILYLRPLLAKVAGLGDGRDAVKRDGARDAEHAAPSLPDLDIIDVIADAEFRARRGKVRFVPVSVADGRARPVHERGLGSHLIASLHSANALLVLPAAGSVDPVDVAAADGDPATVPTPDIYGPGDRLAAIPLDPALRRGKDRHS</sequence>
<dbReference type="SUPFAM" id="SSF63882">
    <property type="entry name" value="MoeA N-terminal region -like"/>
    <property type="match status" value="1"/>
</dbReference>
<evidence type="ECO:0000256" key="5">
    <source>
        <dbReference type="ARBA" id="ARBA00023150"/>
    </source>
</evidence>
<keyword evidence="7" id="KW-0479">Metal-binding</keyword>
<comment type="function">
    <text evidence="1 7">Catalyzes the insertion of molybdate into adenylated molybdopterin with the concomitant release of AMP.</text>
</comment>
<evidence type="ECO:0000256" key="2">
    <source>
        <dbReference type="ARBA" id="ARBA00005046"/>
    </source>
</evidence>
<evidence type="ECO:0000259" key="9">
    <source>
        <dbReference type="SMART" id="SM00852"/>
    </source>
</evidence>